<evidence type="ECO:0000256" key="1">
    <source>
        <dbReference type="ARBA" id="ARBA00010800"/>
    </source>
</evidence>
<keyword evidence="4" id="KW-1185">Reference proteome</keyword>
<gene>
    <name evidence="3" type="ORF">PIB30_072080</name>
</gene>
<dbReference type="EMBL" id="JASCZI010242501">
    <property type="protein sequence ID" value="MED6211269.1"/>
    <property type="molecule type" value="Genomic_DNA"/>
</dbReference>
<dbReference type="PANTHER" id="PTHR15441:SF2">
    <property type="entry name" value="RIBONUCLEASE P_MRP PROTEIN SUBUNIT POP5"/>
    <property type="match status" value="1"/>
</dbReference>
<dbReference type="SUPFAM" id="SSF160350">
    <property type="entry name" value="Rnp2-like"/>
    <property type="match status" value="1"/>
</dbReference>
<organism evidence="3 4">
    <name type="scientific">Stylosanthes scabra</name>
    <dbReference type="NCBI Taxonomy" id="79078"/>
    <lineage>
        <taxon>Eukaryota</taxon>
        <taxon>Viridiplantae</taxon>
        <taxon>Streptophyta</taxon>
        <taxon>Embryophyta</taxon>
        <taxon>Tracheophyta</taxon>
        <taxon>Spermatophyta</taxon>
        <taxon>Magnoliopsida</taxon>
        <taxon>eudicotyledons</taxon>
        <taxon>Gunneridae</taxon>
        <taxon>Pentapetalae</taxon>
        <taxon>rosids</taxon>
        <taxon>fabids</taxon>
        <taxon>Fabales</taxon>
        <taxon>Fabaceae</taxon>
        <taxon>Papilionoideae</taxon>
        <taxon>50 kb inversion clade</taxon>
        <taxon>dalbergioids sensu lato</taxon>
        <taxon>Dalbergieae</taxon>
        <taxon>Pterocarpus clade</taxon>
        <taxon>Stylosanthes</taxon>
    </lineage>
</organism>
<name>A0ABU6YMT9_9FABA</name>
<comment type="similarity">
    <text evidence="1">Belongs to the eukaryotic/archaeal RNase P protein component 2 family.</text>
</comment>
<keyword evidence="2" id="KW-0819">tRNA processing</keyword>
<dbReference type="Gene3D" id="3.30.70.3250">
    <property type="entry name" value="Ribonuclease P, Pop5 subunit"/>
    <property type="match status" value="1"/>
</dbReference>
<evidence type="ECO:0000313" key="3">
    <source>
        <dbReference type="EMBL" id="MED6211269.1"/>
    </source>
</evidence>
<evidence type="ECO:0000256" key="2">
    <source>
        <dbReference type="ARBA" id="ARBA00022694"/>
    </source>
</evidence>
<accession>A0ABU6YMT9</accession>
<reference evidence="3 4" key="1">
    <citation type="journal article" date="2023" name="Plants (Basel)">
        <title>Bridging the Gap: Combining Genomics and Transcriptomics Approaches to Understand Stylosanthes scabra, an Orphan Legume from the Brazilian Caatinga.</title>
        <authorList>
            <person name="Ferreira-Neto J.R.C."/>
            <person name="da Silva M.D."/>
            <person name="Binneck E."/>
            <person name="de Melo N.F."/>
            <person name="da Silva R.H."/>
            <person name="de Melo A.L.T.M."/>
            <person name="Pandolfi V."/>
            <person name="Bustamante F.O."/>
            <person name="Brasileiro-Vidal A.C."/>
            <person name="Benko-Iseppon A.M."/>
        </authorList>
    </citation>
    <scope>NUCLEOTIDE SEQUENCE [LARGE SCALE GENOMIC DNA]</scope>
    <source>
        <tissue evidence="3">Leaves</tissue>
    </source>
</reference>
<dbReference type="InterPro" id="IPR002759">
    <property type="entry name" value="Pop5/Rpp14/Rnp2-like"/>
</dbReference>
<evidence type="ECO:0000313" key="4">
    <source>
        <dbReference type="Proteomes" id="UP001341840"/>
    </source>
</evidence>
<sequence>MSQTNTHTLFNKNSPIIIVSRSPVTACRLPRRVARCAPRPPAASSCSSASSVIVLAELSQVALLSARQTFSRRALPLCVLTRQLVCFSALLQKFWEKGIMVGFKNRYMIMEVFLNPNRENLGGTPLIITQFNVTKAIKDSILVNFGVCGLATAMGSFEIRYVNPITNLCIIRASTEDYEKVWSAITMVKSVAHVPVIFNLLDITGSKRSCQNLALKCEISKFEQYKLTVGDQLKDDEPKRMSSFLDQIKSSKF</sequence>
<dbReference type="Pfam" id="PF01900">
    <property type="entry name" value="RNase_P_Rpp14"/>
    <property type="match status" value="1"/>
</dbReference>
<proteinExistence type="inferred from homology"/>
<dbReference type="Proteomes" id="UP001341840">
    <property type="component" value="Unassembled WGS sequence"/>
</dbReference>
<protein>
    <submittedName>
        <fullName evidence="3">Uncharacterized protein</fullName>
    </submittedName>
</protein>
<comment type="caution">
    <text evidence="3">The sequence shown here is derived from an EMBL/GenBank/DDBJ whole genome shotgun (WGS) entry which is preliminary data.</text>
</comment>
<dbReference type="PANTHER" id="PTHR15441">
    <property type="entry name" value="RIBONUCLEASE P PROTEIN SUBUNIT P14"/>
    <property type="match status" value="1"/>
</dbReference>
<dbReference type="InterPro" id="IPR038085">
    <property type="entry name" value="Rnp2-like_sf"/>
</dbReference>